<dbReference type="Proteomes" id="UP000315010">
    <property type="component" value="Unassembled WGS sequence"/>
</dbReference>
<name>A0A5C5YMZ1_9BACT</name>
<evidence type="ECO:0000313" key="5">
    <source>
        <dbReference type="Proteomes" id="UP000315010"/>
    </source>
</evidence>
<feature type="domain" description="ASPIC/UnbV" evidence="3">
    <location>
        <begin position="775"/>
        <end position="811"/>
    </location>
</feature>
<dbReference type="InterPro" id="IPR011519">
    <property type="entry name" value="UnbV_ASPIC"/>
</dbReference>
<gene>
    <name evidence="4" type="ORF">CA13_67010</name>
</gene>
<dbReference type="InterPro" id="IPR028994">
    <property type="entry name" value="Integrin_alpha_N"/>
</dbReference>
<accession>A0A5C5YMZ1</accession>
<sequence>MKRILILLAVLVVVAGLLFAFSRRTPVAEQQAGGVDSQTSADPNAAVAALDRTREALEATENFDSKIADKDWNTLLEQSPNDRSIALNRALNRVLLVDSLTGQATNSMLTAEEKQATRRQLPEAIDAARKAVDDFEKIDGDAVVGLWLRTRVDLHEASLLPATMTRSLRKDYFDRLVTAIHGDMGKRPESVILGGPLTTILDEMEDPIQGLPKAIQQQAAKTLGVMSDQHPENLFLALRAARIQLAIASPDASKAVQRTGRLASAIEPSLRRQTEPIGLTPSELVNQIIEAIGKKDFSTAENQMLLWFNVLNSTELVKTDRRRASPHPLDRLSFDSMRRASAQVAKSIGTSTAVSNIEFRTAKVGEIDNVKAAMPIDFNLDLNLDVITTTAEGNITLFQSPSSGAGNWDVAGSVDLGISVVGLGIADLFMVDSSDPNRLQYTTPDTTSSRHNTFFTVMAYGDEGIKFIAVDGRPTTALEERLSVIDKATGLEEVRSISSMIAGDLEGDGDLDLVVATGDKGIRTFINRGNRTFFETATVGEANSLVNQTSIIDMQIVDLDRDLDLDIVTLDQDGKVGLLENFLHLQFRFRSLKEIPAVESAFSVAVEDIDGNVSWDLIVTGAEKTVFAYSQTADAGAWTIDQTKVTDQRGSSLLLADFDNDLAFEAVQSSESGAVVIRLVDAGVQSVDTIEAVLGDQLVATADFNQDGLLDVLSLNGGKPVVATNTTATDNHYLQVRFRGIDDNNVNSGRVNHYSIGSIVEMRAGPYYRAEVITSPTTHFGLGKIDDATTLRVIFPNGLTQTIRDPGIDSLVEEEQTLKGSCPYLYAWDGEKYAFVTDCLWAAPLGLQVADGVVAKDRPWEYLKVDGDFVAEHDGRYDLRITEELWEVAYIDYVSLIAVDHPQEVDIWTNEKVGPAPIATPTVYAFPAESRTSAKQAKDARGRDITKMLSTIDKEYVQGFDRRIRQGLCPPHWIDVEFAEDFVPDAKSDQSIFLVLTGWILPTDTSLNIQIDQNPELPPIEFPSLWVPDPDAESGWRKAIDYVGFPGGKTKTIVVDVTDEMNRDDPRLRIRTSAQIYWDCAELVVQSEPASTTSHELMLRDSELVYRGFSRRVKESPLAPETYDYSHATMSPKWPPLRGQFTNYDACTVQLSAWDDSMVVMGSGDELRLQFSVPEHPVPPGWKRDFILHCVGWDKDADLNTLSGQSAGPLPFREMETYPPSRRQADQLEAVNQKNSDSRQRTQSFRAFWN</sequence>
<feature type="compositionally biased region" description="Polar residues" evidence="2">
    <location>
        <begin position="1230"/>
        <end position="1250"/>
    </location>
</feature>
<organism evidence="4 5">
    <name type="scientific">Novipirellula herctigrandis</name>
    <dbReference type="NCBI Taxonomy" id="2527986"/>
    <lineage>
        <taxon>Bacteria</taxon>
        <taxon>Pseudomonadati</taxon>
        <taxon>Planctomycetota</taxon>
        <taxon>Planctomycetia</taxon>
        <taxon>Pirellulales</taxon>
        <taxon>Pirellulaceae</taxon>
        <taxon>Novipirellula</taxon>
    </lineage>
</organism>
<dbReference type="OrthoDB" id="221211at2"/>
<dbReference type="PANTHER" id="PTHR45460">
    <property type="entry name" value="SIMILAR TO CYSTEINE PROTEINASE"/>
    <property type="match status" value="1"/>
</dbReference>
<evidence type="ECO:0000256" key="2">
    <source>
        <dbReference type="SAM" id="MobiDB-lite"/>
    </source>
</evidence>
<feature type="region of interest" description="Disordered" evidence="2">
    <location>
        <begin position="1229"/>
        <end position="1250"/>
    </location>
</feature>
<dbReference type="EMBL" id="SJPJ01000002">
    <property type="protein sequence ID" value="TWT76209.1"/>
    <property type="molecule type" value="Genomic_DNA"/>
</dbReference>
<protein>
    <recommendedName>
        <fullName evidence="3">ASPIC/UnbV domain-containing protein</fullName>
    </recommendedName>
</protein>
<dbReference type="PANTHER" id="PTHR45460:SF2">
    <property type="entry name" value="ALPHA 1,3 GLUCANASE, GH71 FAMILY (EUROFUNG)"/>
    <property type="match status" value="1"/>
</dbReference>
<keyword evidence="1" id="KW-0732">Signal</keyword>
<dbReference type="SUPFAM" id="SSF69318">
    <property type="entry name" value="Integrin alpha N-terminal domain"/>
    <property type="match status" value="1"/>
</dbReference>
<proteinExistence type="predicted"/>
<reference evidence="4 5" key="1">
    <citation type="submission" date="2019-02" db="EMBL/GenBank/DDBJ databases">
        <title>Deep-cultivation of Planctomycetes and their phenomic and genomic characterization uncovers novel biology.</title>
        <authorList>
            <person name="Wiegand S."/>
            <person name="Jogler M."/>
            <person name="Boedeker C."/>
            <person name="Pinto D."/>
            <person name="Vollmers J."/>
            <person name="Rivas-Marin E."/>
            <person name="Kohn T."/>
            <person name="Peeters S.H."/>
            <person name="Heuer A."/>
            <person name="Rast P."/>
            <person name="Oberbeckmann S."/>
            <person name="Bunk B."/>
            <person name="Jeske O."/>
            <person name="Meyerdierks A."/>
            <person name="Storesund J.E."/>
            <person name="Kallscheuer N."/>
            <person name="Luecker S."/>
            <person name="Lage O.M."/>
            <person name="Pohl T."/>
            <person name="Merkel B.J."/>
            <person name="Hornburger P."/>
            <person name="Mueller R.-W."/>
            <person name="Bruemmer F."/>
            <person name="Labrenz M."/>
            <person name="Spormann A.M."/>
            <person name="Op Den Camp H."/>
            <person name="Overmann J."/>
            <person name="Amann R."/>
            <person name="Jetten M.S.M."/>
            <person name="Mascher T."/>
            <person name="Medema M.H."/>
            <person name="Devos D.P."/>
            <person name="Kaster A.-K."/>
            <person name="Ovreas L."/>
            <person name="Rohde M."/>
            <person name="Galperin M.Y."/>
            <person name="Jogler C."/>
        </authorList>
    </citation>
    <scope>NUCLEOTIDE SEQUENCE [LARGE SCALE GENOMIC DNA]</scope>
    <source>
        <strain evidence="4 5">CA13</strain>
    </source>
</reference>
<evidence type="ECO:0000256" key="1">
    <source>
        <dbReference type="ARBA" id="ARBA00022729"/>
    </source>
</evidence>
<evidence type="ECO:0000259" key="3">
    <source>
        <dbReference type="Pfam" id="PF07593"/>
    </source>
</evidence>
<comment type="caution">
    <text evidence="4">The sequence shown here is derived from an EMBL/GenBank/DDBJ whole genome shotgun (WGS) entry which is preliminary data.</text>
</comment>
<evidence type="ECO:0000313" key="4">
    <source>
        <dbReference type="EMBL" id="TWT76209.1"/>
    </source>
</evidence>
<dbReference type="Pfam" id="PF07593">
    <property type="entry name" value="UnbV_ASPIC"/>
    <property type="match status" value="1"/>
</dbReference>
<dbReference type="Pfam" id="PF13517">
    <property type="entry name" value="FG-GAP_3"/>
    <property type="match status" value="1"/>
</dbReference>
<keyword evidence="5" id="KW-1185">Reference proteome</keyword>
<dbReference type="InterPro" id="IPR013517">
    <property type="entry name" value="FG-GAP"/>
</dbReference>
<dbReference type="AlphaFoldDB" id="A0A5C5YMZ1"/>
<dbReference type="RefSeq" id="WP_146404017.1">
    <property type="nucleotide sequence ID" value="NZ_SJPJ01000002.1"/>
</dbReference>